<protein>
    <submittedName>
        <fullName evidence="1">Uncharacterized protein</fullName>
    </submittedName>
</protein>
<reference evidence="1" key="1">
    <citation type="journal article" date="2015" name="Front. Microbiol.">
        <title>Combining genomic sequencing methods to explore viral diversity and reveal potential virus-host interactions.</title>
        <authorList>
            <person name="Chow C.E."/>
            <person name="Winget D.M."/>
            <person name="White R.A.III."/>
            <person name="Hallam S.J."/>
            <person name="Suttle C.A."/>
        </authorList>
    </citation>
    <scope>NUCLEOTIDE SEQUENCE</scope>
    <source>
        <strain evidence="1">Anoxic3_1</strain>
    </source>
</reference>
<accession>A0A0F7L319</accession>
<reference evidence="1" key="2">
    <citation type="submission" date="2015-03" db="EMBL/GenBank/DDBJ databases">
        <authorList>
            <person name="Chow C.-E.T."/>
            <person name="Winget D.M."/>
            <person name="White R.A.III."/>
            <person name="Hallam S.J."/>
            <person name="Suttle C.A."/>
        </authorList>
    </citation>
    <scope>NUCLEOTIDE SEQUENCE</scope>
    <source>
        <strain evidence="1">Anoxic3_1</strain>
    </source>
</reference>
<dbReference type="EMBL" id="KR029577">
    <property type="protein sequence ID" value="AKH45852.1"/>
    <property type="molecule type" value="Genomic_DNA"/>
</dbReference>
<name>A0A0F7L319_9VIRU</name>
<sequence length="59" mass="6927">MPRSTAMASTRSLLWSLVATMRWLLALRRSLRQGGWPSFWESIYRRLSTRDSLEPLMCP</sequence>
<proteinExistence type="predicted"/>
<organism evidence="1">
    <name type="scientific">uncultured marine virus</name>
    <dbReference type="NCBI Taxonomy" id="186617"/>
    <lineage>
        <taxon>Viruses</taxon>
        <taxon>environmental samples</taxon>
    </lineage>
</organism>
<evidence type="ECO:0000313" key="1">
    <source>
        <dbReference type="EMBL" id="AKH45852.1"/>
    </source>
</evidence>